<sequence>MITYDTELKRFDSQGEKTGWTYIEVPTELAAQLKPGVRTSYRVKGKLDAHPIAGVALIPMGEGSFILAVNAAMRKAIRKVQGATVRVRLAVDTEETALPPAFEECLRDEPAAHDYFYSLTPGHQRYFGRWIGEAKTEATLSKRIAMAVDALARGWGYPEMIRAAKAKKEKEGL</sequence>
<name>A0ABP8GGJ6_9BACT</name>
<dbReference type="InterPro" id="IPR015018">
    <property type="entry name" value="DUF1905"/>
</dbReference>
<accession>A0ABP8GGJ6</accession>
<dbReference type="InterPro" id="IPR037079">
    <property type="entry name" value="AF2212/PG0164-like_sf"/>
</dbReference>
<protein>
    <recommendedName>
        <fullName evidence="3">DUF1905 domain-containing protein</fullName>
    </recommendedName>
</protein>
<evidence type="ECO:0008006" key="3">
    <source>
        <dbReference type="Google" id="ProtNLM"/>
    </source>
</evidence>
<keyword evidence="2" id="KW-1185">Reference proteome</keyword>
<dbReference type="Gene3D" id="2.40.30.100">
    <property type="entry name" value="AF2212/PG0164-like"/>
    <property type="match status" value="1"/>
</dbReference>
<dbReference type="EMBL" id="BAABGY010000005">
    <property type="protein sequence ID" value="GAA4323997.1"/>
    <property type="molecule type" value="Genomic_DNA"/>
</dbReference>
<comment type="caution">
    <text evidence="1">The sequence shown here is derived from an EMBL/GenBank/DDBJ whole genome shotgun (WGS) entry which is preliminary data.</text>
</comment>
<evidence type="ECO:0000313" key="2">
    <source>
        <dbReference type="Proteomes" id="UP001501725"/>
    </source>
</evidence>
<dbReference type="RefSeq" id="WP_345254051.1">
    <property type="nucleotide sequence ID" value="NZ_BAABGY010000005.1"/>
</dbReference>
<organism evidence="1 2">
    <name type="scientific">Flaviaesturariibacter amylovorans</name>
    <dbReference type="NCBI Taxonomy" id="1084520"/>
    <lineage>
        <taxon>Bacteria</taxon>
        <taxon>Pseudomonadati</taxon>
        <taxon>Bacteroidota</taxon>
        <taxon>Chitinophagia</taxon>
        <taxon>Chitinophagales</taxon>
        <taxon>Chitinophagaceae</taxon>
        <taxon>Flaviaestuariibacter</taxon>
    </lineage>
</organism>
<gene>
    <name evidence="1" type="ORF">GCM10023184_11100</name>
</gene>
<evidence type="ECO:0000313" key="1">
    <source>
        <dbReference type="EMBL" id="GAA4323997.1"/>
    </source>
</evidence>
<dbReference type="Proteomes" id="UP001501725">
    <property type="component" value="Unassembled WGS sequence"/>
</dbReference>
<reference evidence="2" key="1">
    <citation type="journal article" date="2019" name="Int. J. Syst. Evol. Microbiol.">
        <title>The Global Catalogue of Microorganisms (GCM) 10K type strain sequencing project: providing services to taxonomists for standard genome sequencing and annotation.</title>
        <authorList>
            <consortium name="The Broad Institute Genomics Platform"/>
            <consortium name="The Broad Institute Genome Sequencing Center for Infectious Disease"/>
            <person name="Wu L."/>
            <person name="Ma J."/>
        </authorList>
    </citation>
    <scope>NUCLEOTIDE SEQUENCE [LARGE SCALE GENOMIC DNA]</scope>
    <source>
        <strain evidence="2">JCM 17919</strain>
    </source>
</reference>
<proteinExistence type="predicted"/>
<dbReference type="Pfam" id="PF13376">
    <property type="entry name" value="OmdA"/>
    <property type="match status" value="1"/>
</dbReference>
<dbReference type="SUPFAM" id="SSF141694">
    <property type="entry name" value="AF2212/PG0164-like"/>
    <property type="match status" value="1"/>
</dbReference>
<dbReference type="Pfam" id="PF08922">
    <property type="entry name" value="DUF1905"/>
    <property type="match status" value="1"/>
</dbReference>